<evidence type="ECO:0000313" key="3">
    <source>
        <dbReference type="Proteomes" id="UP000752171"/>
    </source>
</evidence>
<dbReference type="AlphaFoldDB" id="A0A8T2LUG6"/>
<dbReference type="EMBL" id="JAICCE010000009">
    <property type="protein sequence ID" value="KAG9273205.1"/>
    <property type="molecule type" value="Genomic_DNA"/>
</dbReference>
<evidence type="ECO:0000256" key="1">
    <source>
        <dbReference type="SAM" id="SignalP"/>
    </source>
</evidence>
<dbReference type="PANTHER" id="PTHR34034:SF2">
    <property type="entry name" value="PROTEIN FAM180A"/>
    <property type="match status" value="1"/>
</dbReference>
<feature type="signal peptide" evidence="1">
    <location>
        <begin position="1"/>
        <end position="31"/>
    </location>
</feature>
<reference evidence="2 3" key="1">
    <citation type="submission" date="2021-07" db="EMBL/GenBank/DDBJ databases">
        <authorList>
            <person name="Imarazene B."/>
            <person name="Zahm M."/>
            <person name="Klopp C."/>
            <person name="Cabau C."/>
            <person name="Beille S."/>
            <person name="Jouanno E."/>
            <person name="Castinel A."/>
            <person name="Lluch J."/>
            <person name="Gil L."/>
            <person name="Kuchtly C."/>
            <person name="Lopez Roques C."/>
            <person name="Donnadieu C."/>
            <person name="Parrinello H."/>
            <person name="Journot L."/>
            <person name="Du K."/>
            <person name="Schartl M."/>
            <person name="Retaux S."/>
            <person name="Guiguen Y."/>
        </authorList>
    </citation>
    <scope>NUCLEOTIDE SEQUENCE [LARGE SCALE GENOMIC DNA]</scope>
    <source>
        <strain evidence="2">Pach_M1</strain>
        <tissue evidence="2">Testis</tissue>
    </source>
</reference>
<comment type="caution">
    <text evidence="2">The sequence shown here is derived from an EMBL/GenBank/DDBJ whole genome shotgun (WGS) entry which is preliminary data.</text>
</comment>
<dbReference type="PANTHER" id="PTHR34034">
    <property type="entry name" value="PROTEIN FAM180A-RELATED"/>
    <property type="match status" value="1"/>
</dbReference>
<organism evidence="2 3">
    <name type="scientific">Astyanax mexicanus</name>
    <name type="common">Blind cave fish</name>
    <name type="synonym">Astyanax fasciatus mexicanus</name>
    <dbReference type="NCBI Taxonomy" id="7994"/>
    <lineage>
        <taxon>Eukaryota</taxon>
        <taxon>Metazoa</taxon>
        <taxon>Chordata</taxon>
        <taxon>Craniata</taxon>
        <taxon>Vertebrata</taxon>
        <taxon>Euteleostomi</taxon>
        <taxon>Actinopterygii</taxon>
        <taxon>Neopterygii</taxon>
        <taxon>Teleostei</taxon>
        <taxon>Ostariophysi</taxon>
        <taxon>Characiformes</taxon>
        <taxon>Characoidei</taxon>
        <taxon>Acestrorhamphidae</taxon>
        <taxon>Acestrorhamphinae</taxon>
        <taxon>Astyanax</taxon>
    </lineage>
</organism>
<evidence type="ECO:0000313" key="2">
    <source>
        <dbReference type="EMBL" id="KAG9273205.1"/>
    </source>
</evidence>
<proteinExistence type="predicted"/>
<sequence>MSSKMQLLKLAWLVVNLSFFRNFWHISDVSAVQHGGLSQQGFIRSVSDANLMFEFLLGGLKIDADNNVGIRDQEMASMRQGRAFLTHINDNIPKTVPAMEELLVTLEGKDQSFSQPRFETLIFGIVYSAYQVQKQEAEREEAQQKAWADVLGRLANVTFIQLRSY</sequence>
<accession>A0A8T2LUG6</accession>
<dbReference type="KEGG" id="amex:103037218"/>
<keyword evidence="1" id="KW-0732">Signal</keyword>
<dbReference type="InterPro" id="IPR029170">
    <property type="entry name" value="FAM180"/>
</dbReference>
<dbReference type="Proteomes" id="UP000752171">
    <property type="component" value="Unassembled WGS sequence"/>
</dbReference>
<gene>
    <name evidence="2" type="primary">FAM180A</name>
    <name evidence="2" type="ORF">AMEX_G12310</name>
</gene>
<protein>
    <submittedName>
        <fullName evidence="2">Protein FAM180A-like</fullName>
    </submittedName>
</protein>
<feature type="chain" id="PRO_5035894708" evidence="1">
    <location>
        <begin position="32"/>
        <end position="165"/>
    </location>
</feature>
<dbReference type="Pfam" id="PF15173">
    <property type="entry name" value="FAM180"/>
    <property type="match status" value="1"/>
</dbReference>
<name>A0A8T2LUG6_ASTMX</name>